<dbReference type="PANTHER" id="PTHR31528">
    <property type="entry name" value="4-AMINO-5-HYDROXYMETHYL-2-METHYLPYRIMIDINE PHOSPHATE SYNTHASE THI11-RELATED"/>
    <property type="match status" value="1"/>
</dbReference>
<dbReference type="AlphaFoldDB" id="A0A2X3EGI1"/>
<organism evidence="2 3">
    <name type="scientific">Klebsiella pneumoniae</name>
    <dbReference type="NCBI Taxonomy" id="573"/>
    <lineage>
        <taxon>Bacteria</taxon>
        <taxon>Pseudomonadati</taxon>
        <taxon>Pseudomonadota</taxon>
        <taxon>Gammaproteobacteria</taxon>
        <taxon>Enterobacterales</taxon>
        <taxon>Enterobacteriaceae</taxon>
        <taxon>Klebsiella/Raoultella group</taxon>
        <taxon>Klebsiella</taxon>
        <taxon>Klebsiella pneumoniae complex</taxon>
    </lineage>
</organism>
<dbReference type="PANTHER" id="PTHR31528:SF3">
    <property type="entry name" value="THIAMINE BIOSYNTHESIS PROTEIN HI_0357-RELATED"/>
    <property type="match status" value="1"/>
</dbReference>
<protein>
    <submittedName>
        <fullName evidence="2">Hydroxymethylpyrimidine ABC transporter substrate-binding protein</fullName>
    </submittedName>
</protein>
<feature type="domain" description="SsuA/THI5-like" evidence="1">
    <location>
        <begin position="23"/>
        <end position="74"/>
    </location>
</feature>
<dbReference type="Pfam" id="PF09084">
    <property type="entry name" value="NMT1"/>
    <property type="match status" value="1"/>
</dbReference>
<evidence type="ECO:0000259" key="1">
    <source>
        <dbReference type="Pfam" id="PF09084"/>
    </source>
</evidence>
<dbReference type="GO" id="GO:0009228">
    <property type="term" value="P:thiamine biosynthetic process"/>
    <property type="evidence" value="ECO:0007669"/>
    <property type="project" value="InterPro"/>
</dbReference>
<dbReference type="InterPro" id="IPR015168">
    <property type="entry name" value="SsuA/THI5"/>
</dbReference>
<name>A0A2X3EGI1_KLEPN</name>
<reference evidence="2 3" key="1">
    <citation type="submission" date="2018-06" db="EMBL/GenBank/DDBJ databases">
        <authorList>
            <consortium name="Pathogen Informatics"/>
            <person name="Doyle S."/>
        </authorList>
    </citation>
    <scope>NUCLEOTIDE SEQUENCE [LARGE SCALE GENOMIC DNA]</scope>
    <source>
        <strain evidence="2 3">NCTC13465</strain>
    </source>
</reference>
<gene>
    <name evidence="2" type="ORF">NCTC13465_00311</name>
</gene>
<evidence type="ECO:0000313" key="2">
    <source>
        <dbReference type="EMBL" id="SQC36666.1"/>
    </source>
</evidence>
<proteinExistence type="predicted"/>
<dbReference type="Gene3D" id="3.40.190.10">
    <property type="entry name" value="Periplasmic binding protein-like II"/>
    <property type="match status" value="1"/>
</dbReference>
<accession>A0A2X3EGI1</accession>
<dbReference type="EMBL" id="UAWQ01000002">
    <property type="protein sequence ID" value="SQC36666.1"/>
    <property type="molecule type" value="Genomic_DNA"/>
</dbReference>
<evidence type="ECO:0000313" key="3">
    <source>
        <dbReference type="Proteomes" id="UP000251721"/>
    </source>
</evidence>
<sequence>MTLSPSRPMSAPRCSRCRRPEWKANFFLFSEHGYPPYGGILIARPDTIAERKAAMAKFVRASMEGWVSYLKDPAPGNALIKQDNPKMTDDLLAWGVTQIREHHLIDGGGCRQPGLGGR</sequence>
<dbReference type="InterPro" id="IPR027939">
    <property type="entry name" value="NMT1/THI5"/>
</dbReference>
<dbReference type="Proteomes" id="UP000251721">
    <property type="component" value="Unassembled WGS sequence"/>
</dbReference>